<dbReference type="Proteomes" id="UP000821853">
    <property type="component" value="Unassembled WGS sequence"/>
</dbReference>
<evidence type="ECO:0000313" key="2">
    <source>
        <dbReference type="Proteomes" id="UP000821853"/>
    </source>
</evidence>
<comment type="caution">
    <text evidence="1">The sequence shown here is derived from an EMBL/GenBank/DDBJ whole genome shotgun (WGS) entry which is preliminary data.</text>
</comment>
<evidence type="ECO:0000313" key="1">
    <source>
        <dbReference type="EMBL" id="KAH9384278.1"/>
    </source>
</evidence>
<keyword evidence="2" id="KW-1185">Reference proteome</keyword>
<name>A0A9J6H958_HAELO</name>
<gene>
    <name evidence="1" type="ORF">HPB48_026271</name>
</gene>
<dbReference type="AlphaFoldDB" id="A0A9J6H958"/>
<evidence type="ECO:0008006" key="3">
    <source>
        <dbReference type="Google" id="ProtNLM"/>
    </source>
</evidence>
<dbReference type="OMA" id="CAFENFL"/>
<dbReference type="OrthoDB" id="6489650at2759"/>
<proteinExistence type="predicted"/>
<sequence length="176" mass="20548">MVGRILVVETFIYTGALIPTSRDESYVEWFIHYWKVTQIEDESLKKSTFITALGKHPYKTLNDLLLPSSPGEQPLEDVVKVLKAHYTPRSQVIKYKFKFDRRYQLETENVSTFAVQINLIAKCAFENFLDDALRDLFIAGLRNPAIQAALFKKKEVYFDSTRNHYTKNERSQKKEC</sequence>
<organism evidence="1 2">
    <name type="scientific">Haemaphysalis longicornis</name>
    <name type="common">Bush tick</name>
    <dbReference type="NCBI Taxonomy" id="44386"/>
    <lineage>
        <taxon>Eukaryota</taxon>
        <taxon>Metazoa</taxon>
        <taxon>Ecdysozoa</taxon>
        <taxon>Arthropoda</taxon>
        <taxon>Chelicerata</taxon>
        <taxon>Arachnida</taxon>
        <taxon>Acari</taxon>
        <taxon>Parasitiformes</taxon>
        <taxon>Ixodida</taxon>
        <taxon>Ixodoidea</taxon>
        <taxon>Ixodidae</taxon>
        <taxon>Haemaphysalinae</taxon>
        <taxon>Haemaphysalis</taxon>
    </lineage>
</organism>
<dbReference type="EMBL" id="JABSTR010001994">
    <property type="protein sequence ID" value="KAH9384278.1"/>
    <property type="molecule type" value="Genomic_DNA"/>
</dbReference>
<protein>
    <recommendedName>
        <fullName evidence="3">Retrotransposon gag domain-containing protein</fullName>
    </recommendedName>
</protein>
<reference evidence="1 2" key="1">
    <citation type="journal article" date="2020" name="Cell">
        <title>Large-Scale Comparative Analyses of Tick Genomes Elucidate Their Genetic Diversity and Vector Capacities.</title>
        <authorList>
            <consortium name="Tick Genome and Microbiome Consortium (TIGMIC)"/>
            <person name="Jia N."/>
            <person name="Wang J."/>
            <person name="Shi W."/>
            <person name="Du L."/>
            <person name="Sun Y."/>
            <person name="Zhan W."/>
            <person name="Jiang J.F."/>
            <person name="Wang Q."/>
            <person name="Zhang B."/>
            <person name="Ji P."/>
            <person name="Bell-Sakyi L."/>
            <person name="Cui X.M."/>
            <person name="Yuan T.T."/>
            <person name="Jiang B.G."/>
            <person name="Yang W.F."/>
            <person name="Lam T.T."/>
            <person name="Chang Q.C."/>
            <person name="Ding S.J."/>
            <person name="Wang X.J."/>
            <person name="Zhu J.G."/>
            <person name="Ruan X.D."/>
            <person name="Zhao L."/>
            <person name="Wei J.T."/>
            <person name="Ye R.Z."/>
            <person name="Que T.C."/>
            <person name="Du C.H."/>
            <person name="Zhou Y.H."/>
            <person name="Cheng J.X."/>
            <person name="Dai P.F."/>
            <person name="Guo W.B."/>
            <person name="Han X.H."/>
            <person name="Huang E.J."/>
            <person name="Li L.F."/>
            <person name="Wei W."/>
            <person name="Gao Y.C."/>
            <person name="Liu J.Z."/>
            <person name="Shao H.Z."/>
            <person name="Wang X."/>
            <person name="Wang C.C."/>
            <person name="Yang T.C."/>
            <person name="Huo Q.B."/>
            <person name="Li W."/>
            <person name="Chen H.Y."/>
            <person name="Chen S.E."/>
            <person name="Zhou L.G."/>
            <person name="Ni X.B."/>
            <person name="Tian J.H."/>
            <person name="Sheng Y."/>
            <person name="Liu T."/>
            <person name="Pan Y.S."/>
            <person name="Xia L.Y."/>
            <person name="Li J."/>
            <person name="Zhao F."/>
            <person name="Cao W.C."/>
        </authorList>
    </citation>
    <scope>NUCLEOTIDE SEQUENCE [LARGE SCALE GENOMIC DNA]</scope>
    <source>
        <strain evidence="1">HaeL-2018</strain>
    </source>
</reference>
<accession>A0A9J6H958</accession>
<dbReference type="VEuPathDB" id="VectorBase:HLOH_063922"/>